<comment type="caution">
    <text evidence="3">The sequence shown here is derived from an EMBL/GenBank/DDBJ whole genome shotgun (WGS) entry which is preliminary data.</text>
</comment>
<name>A0AAD5YQ08_9AGAR</name>
<dbReference type="Proteomes" id="UP001213000">
    <property type="component" value="Unassembled WGS sequence"/>
</dbReference>
<sequence>MQRRPDRINPGGAEWVIDQKWAEEMGLTDLEPDSLESASTPGESHRMPTPHHRSSLSLGNDPDSSDDGPDDSSTGIGAEEVDQIVTGHRTPVLAADGGSCRSYLRRCLLYVLVTIVVLSWVSSISG</sequence>
<reference evidence="3" key="1">
    <citation type="submission" date="2022-07" db="EMBL/GenBank/DDBJ databases">
        <title>Genome Sequence of Leucocoprinus birnbaumii.</title>
        <authorList>
            <person name="Buettner E."/>
        </authorList>
    </citation>
    <scope>NUCLEOTIDE SEQUENCE</scope>
    <source>
        <strain evidence="3">VT141</strain>
    </source>
</reference>
<keyword evidence="2" id="KW-1133">Transmembrane helix</keyword>
<dbReference type="EMBL" id="JANIEX010001785">
    <property type="protein sequence ID" value="KAJ3554456.1"/>
    <property type="molecule type" value="Genomic_DNA"/>
</dbReference>
<protein>
    <submittedName>
        <fullName evidence="3">Uncharacterized protein</fullName>
    </submittedName>
</protein>
<organism evidence="3 4">
    <name type="scientific">Leucocoprinus birnbaumii</name>
    <dbReference type="NCBI Taxonomy" id="56174"/>
    <lineage>
        <taxon>Eukaryota</taxon>
        <taxon>Fungi</taxon>
        <taxon>Dikarya</taxon>
        <taxon>Basidiomycota</taxon>
        <taxon>Agaricomycotina</taxon>
        <taxon>Agaricomycetes</taxon>
        <taxon>Agaricomycetidae</taxon>
        <taxon>Agaricales</taxon>
        <taxon>Agaricineae</taxon>
        <taxon>Agaricaceae</taxon>
        <taxon>Leucocoprinus</taxon>
    </lineage>
</organism>
<proteinExistence type="predicted"/>
<gene>
    <name evidence="3" type="ORF">NP233_g12419</name>
</gene>
<evidence type="ECO:0000313" key="4">
    <source>
        <dbReference type="Proteomes" id="UP001213000"/>
    </source>
</evidence>
<feature type="region of interest" description="Disordered" evidence="1">
    <location>
        <begin position="26"/>
        <end position="96"/>
    </location>
</feature>
<keyword evidence="2" id="KW-0812">Transmembrane</keyword>
<keyword evidence="2" id="KW-0472">Membrane</keyword>
<dbReference type="AlphaFoldDB" id="A0AAD5YQ08"/>
<keyword evidence="4" id="KW-1185">Reference proteome</keyword>
<feature type="transmembrane region" description="Helical" evidence="2">
    <location>
        <begin position="107"/>
        <end position="125"/>
    </location>
</feature>
<evidence type="ECO:0000256" key="2">
    <source>
        <dbReference type="SAM" id="Phobius"/>
    </source>
</evidence>
<evidence type="ECO:0000313" key="3">
    <source>
        <dbReference type="EMBL" id="KAJ3554456.1"/>
    </source>
</evidence>
<accession>A0AAD5YQ08</accession>
<evidence type="ECO:0000256" key="1">
    <source>
        <dbReference type="SAM" id="MobiDB-lite"/>
    </source>
</evidence>